<keyword evidence="9" id="KW-0325">Glycoprotein</keyword>
<dbReference type="InterPro" id="IPR039861">
    <property type="entry name" value="IMPG"/>
</dbReference>
<evidence type="ECO:0000256" key="3">
    <source>
        <dbReference type="ARBA" id="ARBA00004593"/>
    </source>
</evidence>
<evidence type="ECO:0000256" key="10">
    <source>
        <dbReference type="ARBA" id="ARBA00023273"/>
    </source>
</evidence>
<feature type="compositionally biased region" description="Acidic residues" evidence="11">
    <location>
        <begin position="1"/>
        <end position="13"/>
    </location>
</feature>
<evidence type="ECO:0000313" key="15">
    <source>
        <dbReference type="Proteomes" id="UP000193380"/>
    </source>
</evidence>
<evidence type="ECO:0000259" key="13">
    <source>
        <dbReference type="PROSITE" id="PS50024"/>
    </source>
</evidence>
<dbReference type="PROSITE" id="PS50024">
    <property type="entry name" value="SEA"/>
    <property type="match status" value="1"/>
</dbReference>
<sequence length="599" mass="66312">EETDHIEEEEDSVVWEVHLPDPEEGEKKEEEKGEEITESVLTESPEDMGPFESHPESAPVEEEPQHPFLDRLPVTQDISTRPDYTTTAEAPVFWTAETLTVELSIQTLEASGIYDDYYPSEPFTIIAPVTDYPYPQFYTTEALVLEGPATETHGSVEELSEPTSPIEVELPTVTESPTFIDMELFTVKESIFDMITSEPPEIEAFTDRPLPLVPDPEDEDGEVEILEEQGAEVAGPLATVLPALDISEEDLAEDQIFSHSILSPEKESPFSRISDSVPEEEEATHHPATTEIAPYVGTSIQAVGDPAPDSPMSEIDLTFNVYDGTGHMDGDSSGYSSIAHGSDVGSIAMAKSPGKDLMVFFSLRVTNMMFSEDLFNKSSTEYKALEQRFLELLVPYLQSNLSNFQNLEILNFRNGSIVVNSRMKFGKPVSRGVTNTVYLILEDFANSAFQTMNLSIDKYSLDVESGNQANPCKFQACNEYSMCTVNRWSGEAECVCDAGYFSVDGLPCQSICDLQEDFCLNDGKCDVIPGKGAICRCRVGENWWYRGEHCEEYVSEPLVVGIAIASVAGFLLVASGAIFFLARTLRDGYDKEDSEDPLR</sequence>
<dbReference type="Gene3D" id="2.10.25.10">
    <property type="entry name" value="Laminin"/>
    <property type="match status" value="1"/>
</dbReference>
<dbReference type="GO" id="GO:0005540">
    <property type="term" value="F:hyaluronic acid binding"/>
    <property type="evidence" value="ECO:0007669"/>
    <property type="project" value="TreeGrafter"/>
</dbReference>
<gene>
    <name evidence="14" type="ORF">GSONMT00008409001</name>
</gene>
<feature type="region of interest" description="Disordered" evidence="11">
    <location>
        <begin position="266"/>
        <end position="289"/>
    </location>
</feature>
<feature type="domain" description="SEA" evidence="13">
    <location>
        <begin position="355"/>
        <end position="468"/>
    </location>
</feature>
<keyword evidence="7" id="KW-0732">Signal</keyword>
<dbReference type="Gene3D" id="3.30.70.960">
    <property type="entry name" value="SEA domain"/>
    <property type="match status" value="1"/>
</dbReference>
<dbReference type="PaxDb" id="8022-A0A060Z6X7"/>
<dbReference type="InterPro" id="IPR000082">
    <property type="entry name" value="SEA_dom"/>
</dbReference>
<dbReference type="PANTHER" id="PTHR12199:SF4">
    <property type="entry name" value="INTERPHOTORECEPTOR MATRIX PROTEOGLYCAN 2"/>
    <property type="match status" value="1"/>
</dbReference>
<evidence type="ECO:0000256" key="9">
    <source>
        <dbReference type="ARBA" id="ARBA00023180"/>
    </source>
</evidence>
<evidence type="ECO:0000256" key="4">
    <source>
        <dbReference type="ARBA" id="ARBA00022525"/>
    </source>
</evidence>
<dbReference type="GO" id="GO:0001917">
    <property type="term" value="C:photoreceptor inner segment"/>
    <property type="evidence" value="ECO:0007669"/>
    <property type="project" value="UniProtKB-SubCell"/>
</dbReference>
<feature type="compositionally biased region" description="Basic and acidic residues" evidence="11">
    <location>
        <begin position="18"/>
        <end position="35"/>
    </location>
</feature>
<reference evidence="14" key="1">
    <citation type="journal article" date="2014" name="Nat. Commun.">
        <title>The rainbow trout genome provides novel insights into evolution after whole-genome duplication in vertebrates.</title>
        <authorList>
            <person name="Berthelot C."/>
            <person name="Brunet F."/>
            <person name="Chalopin D."/>
            <person name="Juanchich A."/>
            <person name="Bernard M."/>
            <person name="Noel B."/>
            <person name="Bento P."/>
            <person name="Da Silva C."/>
            <person name="Labadie K."/>
            <person name="Alberti A."/>
            <person name="Aury J.M."/>
            <person name="Louis A."/>
            <person name="Dehais P."/>
            <person name="Bardou P."/>
            <person name="Montfort J."/>
            <person name="Klopp C."/>
            <person name="Cabau C."/>
            <person name="Gaspin C."/>
            <person name="Thorgaard G.H."/>
            <person name="Boussaha M."/>
            <person name="Quillet E."/>
            <person name="Guyomard R."/>
            <person name="Galiana D."/>
            <person name="Bobe J."/>
            <person name="Volff J.N."/>
            <person name="Genet C."/>
            <person name="Wincker P."/>
            <person name="Jaillon O."/>
            <person name="Roest Crollius H."/>
            <person name="Guiguen Y."/>
        </authorList>
    </citation>
    <scope>NUCLEOTIDE SEQUENCE [LARGE SCALE GENOMIC DNA]</scope>
</reference>
<proteinExistence type="predicted"/>
<evidence type="ECO:0000256" key="6">
    <source>
        <dbReference type="ARBA" id="ARBA00022674"/>
    </source>
</evidence>
<comment type="subcellular location">
    <subcellularLocation>
        <location evidence="2">Cell projection</location>
        <location evidence="2">Cilium</location>
        <location evidence="2">Photoreceptor outer segment</location>
    </subcellularLocation>
    <subcellularLocation>
        <location evidence="1">Photoreceptor inner segment</location>
    </subcellularLocation>
    <subcellularLocation>
        <location evidence="3">Secreted</location>
        <location evidence="3">Extracellular space</location>
        <location evidence="3">Extracellular matrix</location>
        <location evidence="3">Interphotoreceptor matrix</location>
    </subcellularLocation>
</comment>
<evidence type="ECO:0000313" key="14">
    <source>
        <dbReference type="EMBL" id="CDQ97484.1"/>
    </source>
</evidence>
<dbReference type="GO" id="GO:0008201">
    <property type="term" value="F:heparin binding"/>
    <property type="evidence" value="ECO:0007669"/>
    <property type="project" value="UniProtKB-KW"/>
</dbReference>
<dbReference type="GO" id="GO:0001750">
    <property type="term" value="C:photoreceptor outer segment"/>
    <property type="evidence" value="ECO:0007669"/>
    <property type="project" value="UniProtKB-SubCell"/>
</dbReference>
<keyword evidence="12" id="KW-0472">Membrane</keyword>
<reference evidence="14" key="2">
    <citation type="submission" date="2014-03" db="EMBL/GenBank/DDBJ databases">
        <authorList>
            <person name="Genoscope - CEA"/>
        </authorList>
    </citation>
    <scope>NUCLEOTIDE SEQUENCE</scope>
</reference>
<keyword evidence="6" id="KW-0358">Heparin-binding</keyword>
<keyword evidence="12" id="KW-1133">Transmembrane helix</keyword>
<dbReference type="InterPro" id="IPR036364">
    <property type="entry name" value="SEA_dom_sf"/>
</dbReference>
<evidence type="ECO:0000256" key="1">
    <source>
        <dbReference type="ARBA" id="ARBA00004437"/>
    </source>
</evidence>
<dbReference type="GO" id="GO:0007601">
    <property type="term" value="P:visual perception"/>
    <property type="evidence" value="ECO:0007669"/>
    <property type="project" value="InterPro"/>
</dbReference>
<organism evidence="14 15">
    <name type="scientific">Oncorhynchus mykiss</name>
    <name type="common">Rainbow trout</name>
    <name type="synonym">Salmo gairdneri</name>
    <dbReference type="NCBI Taxonomy" id="8022"/>
    <lineage>
        <taxon>Eukaryota</taxon>
        <taxon>Metazoa</taxon>
        <taxon>Chordata</taxon>
        <taxon>Craniata</taxon>
        <taxon>Vertebrata</taxon>
        <taxon>Euteleostomi</taxon>
        <taxon>Actinopterygii</taxon>
        <taxon>Neopterygii</taxon>
        <taxon>Teleostei</taxon>
        <taxon>Protacanthopterygii</taxon>
        <taxon>Salmoniformes</taxon>
        <taxon>Salmonidae</taxon>
        <taxon>Salmoninae</taxon>
        <taxon>Oncorhynchus</taxon>
    </lineage>
</organism>
<keyword evidence="10" id="KW-0966">Cell projection</keyword>
<dbReference type="SMART" id="SM00200">
    <property type="entry name" value="SEA"/>
    <property type="match status" value="1"/>
</dbReference>
<keyword evidence="4" id="KW-0964">Secreted</keyword>
<dbReference type="PANTHER" id="PTHR12199">
    <property type="entry name" value="INTERPHOTORECEPTOR MATRIX PROTEOGLYCAN"/>
    <property type="match status" value="1"/>
</dbReference>
<dbReference type="Proteomes" id="UP000193380">
    <property type="component" value="Unassembled WGS sequence"/>
</dbReference>
<evidence type="ECO:0000256" key="12">
    <source>
        <dbReference type="SAM" id="Phobius"/>
    </source>
</evidence>
<evidence type="ECO:0000256" key="2">
    <source>
        <dbReference type="ARBA" id="ARBA00004504"/>
    </source>
</evidence>
<keyword evidence="12" id="KW-0812">Transmembrane</keyword>
<feature type="region of interest" description="Disordered" evidence="11">
    <location>
        <begin position="1"/>
        <end position="68"/>
    </location>
</feature>
<evidence type="ECO:0000256" key="5">
    <source>
        <dbReference type="ARBA" id="ARBA00022530"/>
    </source>
</evidence>
<accession>A0A060Z6X7</accession>
<dbReference type="SUPFAM" id="SSF82671">
    <property type="entry name" value="SEA domain"/>
    <property type="match status" value="1"/>
</dbReference>
<dbReference type="GO" id="GO:0033165">
    <property type="term" value="C:interphotoreceptor matrix"/>
    <property type="evidence" value="ECO:0007669"/>
    <property type="project" value="UniProtKB-SubCell"/>
</dbReference>
<keyword evidence="8" id="KW-0677">Repeat</keyword>
<name>A0A060Z6X7_ONCMY</name>
<evidence type="ECO:0000256" key="7">
    <source>
        <dbReference type="ARBA" id="ARBA00022729"/>
    </source>
</evidence>
<dbReference type="EMBL" id="FR931132">
    <property type="protein sequence ID" value="CDQ97484.1"/>
    <property type="molecule type" value="Genomic_DNA"/>
</dbReference>
<keyword evidence="5" id="KW-0272">Extracellular matrix</keyword>
<dbReference type="AlphaFoldDB" id="A0A060Z6X7"/>
<evidence type="ECO:0000256" key="11">
    <source>
        <dbReference type="SAM" id="MobiDB-lite"/>
    </source>
</evidence>
<feature type="non-terminal residue" evidence="14">
    <location>
        <position position="1"/>
    </location>
</feature>
<dbReference type="Pfam" id="PF01390">
    <property type="entry name" value="SEA"/>
    <property type="match status" value="1"/>
</dbReference>
<protein>
    <recommendedName>
        <fullName evidence="13">SEA domain-containing protein</fullName>
    </recommendedName>
</protein>
<dbReference type="STRING" id="8022.A0A060Z6X7"/>
<evidence type="ECO:0000256" key="8">
    <source>
        <dbReference type="ARBA" id="ARBA00022737"/>
    </source>
</evidence>
<feature type="transmembrane region" description="Helical" evidence="12">
    <location>
        <begin position="558"/>
        <end position="582"/>
    </location>
</feature>